<geneLocation type="plasmid" evidence="2">
    <name>2</name>
</geneLocation>
<name>A0A0H5PH58_NOCFR</name>
<dbReference type="PROSITE" id="PS50943">
    <property type="entry name" value="HTH_CROC1"/>
    <property type="match status" value="1"/>
</dbReference>
<dbReference type="RefSeq" id="WP_060594167.1">
    <property type="nucleotide sequence ID" value="NZ_CP031418.1"/>
</dbReference>
<dbReference type="InterPro" id="IPR016187">
    <property type="entry name" value="CTDL_fold"/>
</dbReference>
<dbReference type="Pfam" id="PF03781">
    <property type="entry name" value="FGE-sulfatase"/>
    <property type="match status" value="1"/>
</dbReference>
<sequence length="307" mass="33465">MAIVVRTWTGAEARALRAARRMSLTDFAAHLGVNPRLLSRWEAGGTAIRPRPVNQAALDTVLNQLAADELARFVEAISPDALSDARDPDVPEQPTTIRHPADGKLMARIPEGIYLAGQQNQPVWLAGYWMDVFPTTNADYARFVAAQDHPAPRHWHGQTPPPELGDHPVVWVSWTDATAYARWACKSLPTAAQWEKAARGTRGNTWPWGNQSTPAKCNIRGSGPGTTTPVATYASGVSPYGVYDMVGNTWEWTATETTTGRYQLKGSAYTSPFDRGEPAGFNDAANTMLDDDTGFRCATEDAAIKMP</sequence>
<proteinExistence type="predicted"/>
<keyword evidence="2" id="KW-0614">Plasmid</keyword>
<dbReference type="KEGG" id="nfr:ERS450000_04649"/>
<protein>
    <submittedName>
        <fullName evidence="2">Serine/threonine-protein kinase pkn1</fullName>
        <ecNumber evidence="2">2.7.11.1</ecNumber>
    </submittedName>
</protein>
<dbReference type="InterPro" id="IPR042095">
    <property type="entry name" value="SUMF_sf"/>
</dbReference>
<evidence type="ECO:0000313" key="3">
    <source>
        <dbReference type="Proteomes" id="UP000057820"/>
    </source>
</evidence>
<dbReference type="GO" id="GO:0003677">
    <property type="term" value="F:DNA binding"/>
    <property type="evidence" value="ECO:0007669"/>
    <property type="project" value="InterPro"/>
</dbReference>
<reference evidence="3" key="1">
    <citation type="submission" date="2015-03" db="EMBL/GenBank/DDBJ databases">
        <authorList>
            <consortium name="Pathogen Informatics"/>
        </authorList>
    </citation>
    <scope>NUCLEOTIDE SEQUENCE [LARGE SCALE GENOMIC DNA]</scope>
    <source>
        <strain evidence="3">NCTC11134</strain>
        <plasmid evidence="3">2</plasmid>
    </source>
</reference>
<dbReference type="GO" id="GO:0004674">
    <property type="term" value="F:protein serine/threonine kinase activity"/>
    <property type="evidence" value="ECO:0007669"/>
    <property type="project" value="UniProtKB-EC"/>
</dbReference>
<dbReference type="SUPFAM" id="SSF47413">
    <property type="entry name" value="lambda repressor-like DNA-binding domains"/>
    <property type="match status" value="1"/>
</dbReference>
<keyword evidence="2" id="KW-0418">Kinase</keyword>
<feature type="domain" description="HTH cro/C1-type" evidence="1">
    <location>
        <begin position="14"/>
        <end position="44"/>
    </location>
</feature>
<dbReference type="InterPro" id="IPR051043">
    <property type="entry name" value="Sulfatase_Mod_Factor_Kinase"/>
</dbReference>
<dbReference type="InterPro" id="IPR005532">
    <property type="entry name" value="SUMF_dom"/>
</dbReference>
<evidence type="ECO:0000259" key="1">
    <source>
        <dbReference type="PROSITE" id="PS50943"/>
    </source>
</evidence>
<dbReference type="SUPFAM" id="SSF56436">
    <property type="entry name" value="C-type lectin-like"/>
    <property type="match status" value="1"/>
</dbReference>
<organism evidence="2 3">
    <name type="scientific">Nocardia farcinica</name>
    <dbReference type="NCBI Taxonomy" id="37329"/>
    <lineage>
        <taxon>Bacteria</taxon>
        <taxon>Bacillati</taxon>
        <taxon>Actinomycetota</taxon>
        <taxon>Actinomycetes</taxon>
        <taxon>Mycobacteriales</taxon>
        <taxon>Nocardiaceae</taxon>
        <taxon>Nocardia</taxon>
    </lineage>
</organism>
<dbReference type="Pfam" id="PF13560">
    <property type="entry name" value="HTH_31"/>
    <property type="match status" value="1"/>
</dbReference>
<gene>
    <name evidence="2" type="primary">pkn1_1</name>
    <name evidence="2" type="ORF">ERS450000_04649</name>
</gene>
<dbReference type="Proteomes" id="UP000057820">
    <property type="component" value="Plasmid 2"/>
</dbReference>
<dbReference type="GO" id="GO:0120147">
    <property type="term" value="F:formylglycine-generating oxidase activity"/>
    <property type="evidence" value="ECO:0007669"/>
    <property type="project" value="TreeGrafter"/>
</dbReference>
<accession>A0A0H5PH58</accession>
<dbReference type="EMBL" id="LN868939">
    <property type="protein sequence ID" value="CRY81871.1"/>
    <property type="molecule type" value="Genomic_DNA"/>
</dbReference>
<dbReference type="InterPro" id="IPR001387">
    <property type="entry name" value="Cro/C1-type_HTH"/>
</dbReference>
<dbReference type="InterPro" id="IPR010982">
    <property type="entry name" value="Lambda_DNA-bd_dom_sf"/>
</dbReference>
<evidence type="ECO:0000313" key="2">
    <source>
        <dbReference type="EMBL" id="CRY81871.1"/>
    </source>
</evidence>
<dbReference type="Gene3D" id="1.10.260.40">
    <property type="entry name" value="lambda repressor-like DNA-binding domains"/>
    <property type="match status" value="1"/>
</dbReference>
<dbReference type="PANTHER" id="PTHR23150">
    <property type="entry name" value="SULFATASE MODIFYING FACTOR 1, 2"/>
    <property type="match status" value="1"/>
</dbReference>
<dbReference type="EC" id="2.7.11.1" evidence="2"/>
<keyword evidence="2" id="KW-0808">Transferase</keyword>
<dbReference type="PANTHER" id="PTHR23150:SF19">
    <property type="entry name" value="FORMYLGLYCINE-GENERATING ENZYME"/>
    <property type="match status" value="1"/>
</dbReference>
<dbReference type="CDD" id="cd00093">
    <property type="entry name" value="HTH_XRE"/>
    <property type="match status" value="1"/>
</dbReference>
<dbReference type="AlphaFoldDB" id="A0A0H5PH58"/>
<dbReference type="Gene3D" id="3.90.1580.10">
    <property type="entry name" value="paralog of FGE (formylglycine-generating enzyme)"/>
    <property type="match status" value="1"/>
</dbReference>